<dbReference type="KEGG" id="vde:111243825"/>
<evidence type="ECO:0000256" key="1">
    <source>
        <dbReference type="SAM" id="Coils"/>
    </source>
</evidence>
<sequence length="568" mass="62813">MDSVLLVSDKLSLFTRASDGRFNQVSTIRPRDPAQLKDVQLSPDGRQLMAISSNPDHGICFACLTKAQDRWLYYDYFPSEFHVTCGVFSPTRNHIVYLGTATGGIIEFDLKVKGFNILTKGRNEVGPPATSIDVNAMGSHVAVAIGGSLLVHSIKNKVDTVIEYDASKNAQVLLRFHPTQQFSLGVFSSAEGAAVLEFSTGAIQLPPSSVRWRAPPGEEHICEPLTLLWAGTSCLITVAVDRRVVQYSAKRCGQLYRHDKRVTSAGILREGAELLLGLADGLACLDIRRRQLLWTKDTIFSRPVEMISRAKHHLPVSRGSSGVECMYPQLEPYNLETRSKSVSARTGLALKVDDVAQCVISPVRGDEVRIGQIKLDDQRKSSLSTLISPPRGYTGGSRKQLARAVEGAVAEEMQTSENNHVLQSTIISDYDRFHKDLIDIGLDSYSPTKNERPPLSLKQMMGSGVQSQAPVSVSRTKNIFYNVDASRSLSKNDSDGSLAAAITKQQKLLRRLVESSERLENTIEKVLKELRHQGSTIRNLVEHSLNLGKAYHREIREILTVMYDAQQD</sequence>
<dbReference type="InterPro" id="IPR036322">
    <property type="entry name" value="WD40_repeat_dom_sf"/>
</dbReference>
<dbReference type="InParanoid" id="A0A7M7J3R4"/>
<evidence type="ECO:0000313" key="2">
    <source>
        <dbReference type="EnsemblMetazoa" id="XP_022645723"/>
    </source>
</evidence>
<proteinExistence type="predicted"/>
<name>A0A7M7J3R4_VARDE</name>
<reference evidence="2" key="1">
    <citation type="submission" date="2021-01" db="UniProtKB">
        <authorList>
            <consortium name="EnsemblMetazoa"/>
        </authorList>
    </citation>
    <scope>IDENTIFICATION</scope>
</reference>
<dbReference type="RefSeq" id="XP_022645723.1">
    <property type="nucleotide sequence ID" value="XM_022789988.1"/>
</dbReference>
<dbReference type="Proteomes" id="UP000594260">
    <property type="component" value="Unplaced"/>
</dbReference>
<evidence type="ECO:0000313" key="3">
    <source>
        <dbReference type="Proteomes" id="UP000594260"/>
    </source>
</evidence>
<keyword evidence="3" id="KW-1185">Reference proteome</keyword>
<dbReference type="EnsemblMetazoa" id="XM_022789988">
    <property type="protein sequence ID" value="XP_022645723"/>
    <property type="gene ID" value="LOC111243825"/>
</dbReference>
<dbReference type="AlphaFoldDB" id="A0A7M7J3R4"/>
<accession>A0A7M7J3R4</accession>
<keyword evidence="1" id="KW-0175">Coiled coil</keyword>
<dbReference type="SUPFAM" id="SSF50978">
    <property type="entry name" value="WD40 repeat-like"/>
    <property type="match status" value="1"/>
</dbReference>
<feature type="coiled-coil region" evidence="1">
    <location>
        <begin position="502"/>
        <end position="529"/>
    </location>
</feature>
<dbReference type="OrthoDB" id="6511626at2759"/>
<protein>
    <submittedName>
        <fullName evidence="2">Uncharacterized protein</fullName>
    </submittedName>
</protein>
<dbReference type="GeneID" id="111243825"/>
<organism evidence="2 3">
    <name type="scientific">Varroa destructor</name>
    <name type="common">Honeybee mite</name>
    <dbReference type="NCBI Taxonomy" id="109461"/>
    <lineage>
        <taxon>Eukaryota</taxon>
        <taxon>Metazoa</taxon>
        <taxon>Ecdysozoa</taxon>
        <taxon>Arthropoda</taxon>
        <taxon>Chelicerata</taxon>
        <taxon>Arachnida</taxon>
        <taxon>Acari</taxon>
        <taxon>Parasitiformes</taxon>
        <taxon>Mesostigmata</taxon>
        <taxon>Gamasina</taxon>
        <taxon>Dermanyssoidea</taxon>
        <taxon>Varroidae</taxon>
        <taxon>Varroa</taxon>
    </lineage>
</organism>